<keyword evidence="2" id="KW-1185">Reference proteome</keyword>
<dbReference type="RefSeq" id="YP_009792739.1">
    <property type="nucleotide sequence ID" value="NC_047861.1"/>
</dbReference>
<protein>
    <submittedName>
        <fullName evidence="1">Uncharacterized protein</fullName>
    </submittedName>
</protein>
<evidence type="ECO:0000313" key="2">
    <source>
        <dbReference type="Proteomes" id="UP000228765"/>
    </source>
</evidence>
<evidence type="ECO:0000313" key="1">
    <source>
        <dbReference type="EMBL" id="ATI15691.1"/>
    </source>
</evidence>
<dbReference type="GeneID" id="54982947"/>
<organism evidence="1 2">
    <name type="scientific">Bordetella phage vB_BbrM_PHB04</name>
    <dbReference type="NCBI Taxonomy" id="2029657"/>
    <lineage>
        <taxon>Viruses</taxon>
        <taxon>Duplodnaviria</taxon>
        <taxon>Heunggongvirae</taxon>
        <taxon>Uroviricota</taxon>
        <taxon>Caudoviricetes</taxon>
        <taxon>Phabquatrovirus</taxon>
        <taxon>Phabquatrovirus PHB04</taxon>
    </lineage>
</organism>
<proteinExistence type="predicted"/>
<dbReference type="EMBL" id="MF663786">
    <property type="protein sequence ID" value="ATI15691.1"/>
    <property type="molecule type" value="Genomic_DNA"/>
</dbReference>
<accession>A0A291L9Z4</accession>
<dbReference type="Proteomes" id="UP000228765">
    <property type="component" value="Segment"/>
</dbReference>
<reference evidence="1 2" key="1">
    <citation type="submission" date="2017-08" db="EMBL/GenBank/DDBJ databases">
        <title>Complete genome sequence of a novel bacteriophage infecting Bordetella bronchiseptica.</title>
        <authorList>
            <person name="Chen Y."/>
            <person name="Song J."/>
            <person name="Wu B."/>
        </authorList>
    </citation>
    <scope>NUCLEOTIDE SEQUENCE [LARGE SCALE GENOMIC DNA]</scope>
</reference>
<dbReference type="KEGG" id="vg:54982947"/>
<sequence length="261" mass="29559">MITQTYYVSTGRKNAMYTLRCRRDVVGQAPVLRDYMPDFYLCNLAATEDKAVEKAREYMEAMRIRIGESDGFKIEFDEYPDHEAFKRRGKLSVRDTRSMQLIEAGVFPFGKHRGELIAEAPDSYVLFFADKTRDADEPVMAALAAACMGVALEKGLIAKRDARRAEQAAQDAKSNFVGAVGERRDFEGELFVCFEKKIRYGSEEFTDYWVNKVRIGDDIVTYLGGKPLGERGAIIKFRATIKKHNEYQGVKTTIVNRPSAA</sequence>
<name>A0A291L9Z4_9CAUD</name>